<dbReference type="PANTHER" id="PTHR12526">
    <property type="entry name" value="GLYCOSYLTRANSFERASE"/>
    <property type="match status" value="1"/>
</dbReference>
<dbReference type="PANTHER" id="PTHR12526:SF630">
    <property type="entry name" value="GLYCOSYLTRANSFERASE"/>
    <property type="match status" value="1"/>
</dbReference>
<organism evidence="3 4">
    <name type="scientific">Oxalicibacterium solurbis</name>
    <dbReference type="NCBI Taxonomy" id="69280"/>
    <lineage>
        <taxon>Bacteria</taxon>
        <taxon>Pseudomonadati</taxon>
        <taxon>Pseudomonadota</taxon>
        <taxon>Betaproteobacteria</taxon>
        <taxon>Burkholderiales</taxon>
        <taxon>Oxalobacteraceae</taxon>
        <taxon>Oxalicibacterium</taxon>
    </lineage>
</organism>
<accession>A0A8J3AXL5</accession>
<dbReference type="CDD" id="cd03808">
    <property type="entry name" value="GT4_CapM-like"/>
    <property type="match status" value="1"/>
</dbReference>
<sequence>MKVIFVLHSHKAGGAERHLLQLMQGLAGKGVECIYAGPLQGWLGEQLQKNSFRCEQISFTGFYDLASLIKLVRLIRREKADLVHGHLTRGAYYAGWAARFAGVPNVATAHSTNAGKWFGRATRIIAVSDAVARFLVSCGYPQQKIRTVHHGVPDYAALPRTPRDAMRAELDLDDAPVLAMVARFMHAKGQDIALRALAQLTDRRWTLVLVGSLDTTFAKEVQELAVALGIVDRIRFVGHRDDVNNIYGCADMLLAPSRREALSLTLLEAAAFGLPIVASDVGGIGEAVADGETGLLAPPENPAALAQAIATLLDNADLRTQMGQAGRRRYEALFALDSMTRGTLAVYEEAVEAGRRAS</sequence>
<evidence type="ECO:0000259" key="1">
    <source>
        <dbReference type="Pfam" id="PF00534"/>
    </source>
</evidence>
<feature type="domain" description="Glycosyl transferase family 1" evidence="1">
    <location>
        <begin position="164"/>
        <end position="329"/>
    </location>
</feature>
<keyword evidence="4" id="KW-1185">Reference proteome</keyword>
<dbReference type="Gene3D" id="3.40.50.2000">
    <property type="entry name" value="Glycogen Phosphorylase B"/>
    <property type="match status" value="2"/>
</dbReference>
<dbReference type="InterPro" id="IPR001296">
    <property type="entry name" value="Glyco_trans_1"/>
</dbReference>
<gene>
    <name evidence="3" type="ORF">GCM10011430_00910</name>
</gene>
<feature type="domain" description="Glycosyltransferase subfamily 4-like N-terminal" evidence="2">
    <location>
        <begin position="13"/>
        <end position="152"/>
    </location>
</feature>
<dbReference type="RefSeq" id="WP_188419013.1">
    <property type="nucleotide sequence ID" value="NZ_BMDP01000001.1"/>
</dbReference>
<dbReference type="Proteomes" id="UP000627205">
    <property type="component" value="Unassembled WGS sequence"/>
</dbReference>
<evidence type="ECO:0000313" key="4">
    <source>
        <dbReference type="Proteomes" id="UP000627205"/>
    </source>
</evidence>
<keyword evidence="3" id="KW-0808">Transferase</keyword>
<protein>
    <submittedName>
        <fullName evidence="3">Glycosyl transferase</fullName>
    </submittedName>
</protein>
<reference evidence="3" key="1">
    <citation type="journal article" date="2014" name="Int. J. Syst. Evol. Microbiol.">
        <title>Complete genome sequence of Corynebacterium casei LMG S-19264T (=DSM 44701T), isolated from a smear-ripened cheese.</title>
        <authorList>
            <consortium name="US DOE Joint Genome Institute (JGI-PGF)"/>
            <person name="Walter F."/>
            <person name="Albersmeier A."/>
            <person name="Kalinowski J."/>
            <person name="Ruckert C."/>
        </authorList>
    </citation>
    <scope>NUCLEOTIDE SEQUENCE</scope>
    <source>
        <strain evidence="3">CCM 7664</strain>
    </source>
</reference>
<evidence type="ECO:0000313" key="3">
    <source>
        <dbReference type="EMBL" id="GGI52917.1"/>
    </source>
</evidence>
<dbReference type="SUPFAM" id="SSF53756">
    <property type="entry name" value="UDP-Glycosyltransferase/glycogen phosphorylase"/>
    <property type="match status" value="1"/>
</dbReference>
<dbReference type="Pfam" id="PF13439">
    <property type="entry name" value="Glyco_transf_4"/>
    <property type="match status" value="1"/>
</dbReference>
<dbReference type="Pfam" id="PF00534">
    <property type="entry name" value="Glycos_transf_1"/>
    <property type="match status" value="1"/>
</dbReference>
<proteinExistence type="predicted"/>
<comment type="caution">
    <text evidence="3">The sequence shown here is derived from an EMBL/GenBank/DDBJ whole genome shotgun (WGS) entry which is preliminary data.</text>
</comment>
<evidence type="ECO:0000259" key="2">
    <source>
        <dbReference type="Pfam" id="PF13439"/>
    </source>
</evidence>
<dbReference type="InterPro" id="IPR028098">
    <property type="entry name" value="Glyco_trans_4-like_N"/>
</dbReference>
<dbReference type="AlphaFoldDB" id="A0A8J3AXL5"/>
<dbReference type="EMBL" id="BMDP01000001">
    <property type="protein sequence ID" value="GGI52917.1"/>
    <property type="molecule type" value="Genomic_DNA"/>
</dbReference>
<name>A0A8J3AXL5_9BURK</name>
<dbReference type="GO" id="GO:0016757">
    <property type="term" value="F:glycosyltransferase activity"/>
    <property type="evidence" value="ECO:0007669"/>
    <property type="project" value="InterPro"/>
</dbReference>
<reference evidence="3" key="2">
    <citation type="submission" date="2020-09" db="EMBL/GenBank/DDBJ databases">
        <authorList>
            <person name="Sun Q."/>
            <person name="Sedlacek I."/>
        </authorList>
    </citation>
    <scope>NUCLEOTIDE SEQUENCE</scope>
    <source>
        <strain evidence="3">CCM 7664</strain>
    </source>
</reference>